<accession>A0A2I1C0S5</accession>
<sequence>MAQVGNDGDSGVIDISEMLFTVQGSTAGAILMEWNVHESSQGSAAMWDSHFRVGGAEGTNLQPADCPTGQIVVNSKCMAASLLLHITKDSSGYFKNVWAWVADHGLDNPFNADPYETTDGIPLDGFGVLIESQGPTWLYGTASEHSQTYQYQLLNASNTYLGHMQTETPYWQPNPDALKPYQAGEFPSDLVYDNCADDLCKGAWALGVLGSIDVFIYSAGFYSLFQNNQLGCTDEAHIETNFASSLWVYISSPRATSKSSRHAGDFHPWSSTPPRATDTPAALRHGSPFLHKERISDPLLAMDRAA</sequence>
<keyword evidence="3" id="KW-0732">Signal</keyword>
<dbReference type="OrthoDB" id="1046782at2759"/>
<dbReference type="Gene3D" id="2.160.20.10">
    <property type="entry name" value="Single-stranded right-handed beta-helix, Pectin lyase-like"/>
    <property type="match status" value="1"/>
</dbReference>
<proteinExistence type="predicted"/>
<evidence type="ECO:0000256" key="4">
    <source>
        <dbReference type="SAM" id="MobiDB-lite"/>
    </source>
</evidence>
<dbReference type="GO" id="GO:0005576">
    <property type="term" value="C:extracellular region"/>
    <property type="evidence" value="ECO:0007669"/>
    <property type="project" value="UniProtKB-SubCell"/>
</dbReference>
<comment type="caution">
    <text evidence="5">The sequence shown here is derived from an EMBL/GenBank/DDBJ whole genome shotgun (WGS) entry which is preliminary data.</text>
</comment>
<dbReference type="STRING" id="1392255.A0A2I1C0S5"/>
<evidence type="ECO:0000313" key="5">
    <source>
        <dbReference type="EMBL" id="PKX91228.1"/>
    </source>
</evidence>
<keyword evidence="6" id="KW-1185">Reference proteome</keyword>
<feature type="region of interest" description="Disordered" evidence="4">
    <location>
        <begin position="258"/>
        <end position="283"/>
    </location>
</feature>
<reference evidence="6" key="1">
    <citation type="journal article" date="2018" name="Proc. Natl. Acad. Sci. U.S.A.">
        <title>Linking secondary metabolites to gene clusters through genome sequencing of six diverse Aspergillus species.</title>
        <authorList>
            <person name="Kaerboelling I."/>
            <person name="Vesth T.C."/>
            <person name="Frisvad J.C."/>
            <person name="Nybo J.L."/>
            <person name="Theobald S."/>
            <person name="Kuo A."/>
            <person name="Bowyer P."/>
            <person name="Matsuda Y."/>
            <person name="Mondo S."/>
            <person name="Lyhne E.K."/>
            <person name="Kogle M.E."/>
            <person name="Clum A."/>
            <person name="Lipzen A."/>
            <person name="Salamov A."/>
            <person name="Ngan C.Y."/>
            <person name="Daum C."/>
            <person name="Chiniquy J."/>
            <person name="Barry K."/>
            <person name="LaButti K."/>
            <person name="Haridas S."/>
            <person name="Simmons B.A."/>
            <person name="Magnuson J.K."/>
            <person name="Mortensen U.H."/>
            <person name="Larsen T.O."/>
            <person name="Grigoriev I.V."/>
            <person name="Baker S.E."/>
            <person name="Andersen M.R."/>
        </authorList>
    </citation>
    <scope>NUCLEOTIDE SEQUENCE [LARGE SCALE GENOMIC DNA]</scope>
    <source>
        <strain evidence="6">IBT 16806</strain>
    </source>
</reference>
<comment type="subcellular location">
    <subcellularLocation>
        <location evidence="1">Secreted</location>
    </subcellularLocation>
</comment>
<name>A0A2I1C0S5_ASPN1</name>
<dbReference type="RefSeq" id="XP_024679823.1">
    <property type="nucleotide sequence ID" value="XM_024823671.1"/>
</dbReference>
<dbReference type="OMA" id="CAYERYS"/>
<dbReference type="EMBL" id="MSZS01000007">
    <property type="protein sequence ID" value="PKX91228.1"/>
    <property type="molecule type" value="Genomic_DNA"/>
</dbReference>
<dbReference type="SUPFAM" id="SSF51126">
    <property type="entry name" value="Pectin lyase-like"/>
    <property type="match status" value="1"/>
</dbReference>
<organism evidence="5 6">
    <name type="scientific">Aspergillus novofumigatus (strain IBT 16806)</name>
    <dbReference type="NCBI Taxonomy" id="1392255"/>
    <lineage>
        <taxon>Eukaryota</taxon>
        <taxon>Fungi</taxon>
        <taxon>Dikarya</taxon>
        <taxon>Ascomycota</taxon>
        <taxon>Pezizomycotina</taxon>
        <taxon>Eurotiomycetes</taxon>
        <taxon>Eurotiomycetidae</taxon>
        <taxon>Eurotiales</taxon>
        <taxon>Aspergillaceae</taxon>
        <taxon>Aspergillus</taxon>
        <taxon>Aspergillus subgen. Fumigati</taxon>
    </lineage>
</organism>
<dbReference type="AlphaFoldDB" id="A0A2I1C0S5"/>
<dbReference type="InterPro" id="IPR012334">
    <property type="entry name" value="Pectin_lyas_fold"/>
</dbReference>
<dbReference type="InterPro" id="IPR011050">
    <property type="entry name" value="Pectin_lyase_fold/virulence"/>
</dbReference>
<evidence type="ECO:0000313" key="6">
    <source>
        <dbReference type="Proteomes" id="UP000234474"/>
    </source>
</evidence>
<dbReference type="VEuPathDB" id="FungiDB:P174DRAFT_395178"/>
<protein>
    <submittedName>
        <fullName evidence="5">Uncharacterized protein</fullName>
    </submittedName>
</protein>
<dbReference type="Proteomes" id="UP000234474">
    <property type="component" value="Unassembled WGS sequence"/>
</dbReference>
<evidence type="ECO:0000256" key="1">
    <source>
        <dbReference type="ARBA" id="ARBA00004613"/>
    </source>
</evidence>
<gene>
    <name evidence="5" type="ORF">P174DRAFT_395178</name>
</gene>
<dbReference type="GeneID" id="36530996"/>
<evidence type="ECO:0000256" key="3">
    <source>
        <dbReference type="ARBA" id="ARBA00022729"/>
    </source>
</evidence>
<evidence type="ECO:0000256" key="2">
    <source>
        <dbReference type="ARBA" id="ARBA00022525"/>
    </source>
</evidence>
<keyword evidence="2" id="KW-0964">Secreted</keyword>